<keyword evidence="9" id="KW-0472">Membrane</keyword>
<evidence type="ECO:0000256" key="5">
    <source>
        <dbReference type="ARBA" id="ARBA00022490"/>
    </source>
</evidence>
<keyword evidence="12" id="KW-1185">Reference proteome</keyword>
<evidence type="ECO:0000256" key="7">
    <source>
        <dbReference type="ARBA" id="ARBA00022737"/>
    </source>
</evidence>
<evidence type="ECO:0000256" key="1">
    <source>
        <dbReference type="ARBA" id="ARBA00004236"/>
    </source>
</evidence>
<dbReference type="SMART" id="SM00028">
    <property type="entry name" value="TPR"/>
    <property type="match status" value="7"/>
</dbReference>
<dbReference type="SMART" id="SM00390">
    <property type="entry name" value="GoLoco"/>
    <property type="match status" value="4"/>
</dbReference>
<comment type="similarity">
    <text evidence="3">Belongs to the GPSM family.</text>
</comment>
<evidence type="ECO:0000256" key="4">
    <source>
        <dbReference type="ARBA" id="ARBA00022475"/>
    </source>
</evidence>
<dbReference type="InterPro" id="IPR003109">
    <property type="entry name" value="GoLoco_motif"/>
</dbReference>
<proteinExistence type="inferred from homology"/>
<evidence type="ECO:0000256" key="9">
    <source>
        <dbReference type="ARBA" id="ARBA00023136"/>
    </source>
</evidence>
<dbReference type="PANTHER" id="PTHR45954">
    <property type="entry name" value="LD33695P"/>
    <property type="match status" value="1"/>
</dbReference>
<evidence type="ECO:0000313" key="11">
    <source>
        <dbReference type="EMBL" id="CAJ0610447.1"/>
    </source>
</evidence>
<gene>
    <name evidence="11" type="ORF">CYNAS_LOCUS22430</name>
</gene>
<dbReference type="InterPro" id="IPR019734">
    <property type="entry name" value="TPR_rpt"/>
</dbReference>
<dbReference type="PANTHER" id="PTHR45954:SF1">
    <property type="entry name" value="LD33695P"/>
    <property type="match status" value="1"/>
</dbReference>
<protein>
    <submittedName>
        <fullName evidence="11">Uncharacterized protein</fullName>
    </submittedName>
</protein>
<dbReference type="GO" id="GO:0005938">
    <property type="term" value="C:cell cortex"/>
    <property type="evidence" value="ECO:0007669"/>
    <property type="project" value="TreeGrafter"/>
</dbReference>
<evidence type="ECO:0000256" key="8">
    <source>
        <dbReference type="ARBA" id="ARBA00022803"/>
    </source>
</evidence>
<dbReference type="EMBL" id="CATQJL010000326">
    <property type="protein sequence ID" value="CAJ0610447.1"/>
    <property type="molecule type" value="Genomic_DNA"/>
</dbReference>
<keyword evidence="5" id="KW-0963">Cytoplasm</keyword>
<dbReference type="Proteomes" id="UP001176961">
    <property type="component" value="Unassembled WGS sequence"/>
</dbReference>
<keyword evidence="8" id="KW-0802">TPR repeat</keyword>
<dbReference type="Gene3D" id="1.25.40.10">
    <property type="entry name" value="Tetratricopeptide repeat domain"/>
    <property type="match status" value="3"/>
</dbReference>
<evidence type="ECO:0000256" key="10">
    <source>
        <dbReference type="SAM" id="MobiDB-lite"/>
    </source>
</evidence>
<reference evidence="11" key="1">
    <citation type="submission" date="2023-07" db="EMBL/GenBank/DDBJ databases">
        <authorList>
            <consortium name="CYATHOMIX"/>
        </authorList>
    </citation>
    <scope>NUCLEOTIDE SEQUENCE</scope>
    <source>
        <strain evidence="11">N/A</strain>
    </source>
</reference>
<sequence length="681" mass="76869">MKDADKASKACFELAKAGERLCREGKFHEAIPRFLDALRLGTTNLSTLSAIYCQLGNAYYSVNDMDNAFIYHSYDAVVARLMHDRLGEAKAYGNMGNVKKMKEEFADALDLTRRQLTIASELDDKQCLARAYYNLGTIYHARAKLAVTKTMNEAAARGSDTGDGNSNVDNEDLRTALECYMNSSNYSRALNDHANVGRIFGCVGNVLHLLRDYRGAIDCHEKRLMIASQFGDHNAKYRAYINLGNAHVLLSEVDKGIECYISAMNLVVEKGDRVREAQCCFYIACSSSLLRQFSSAKTYHLRHLSLARRMNDCAGQARAYNSLATVYANLREYAKAAYFLACNRALAAEMRDDTMLSNAEDALKKLVKENRRELIAEGGYLNVDSIDDPEPLTHHCRIREERDSVKIEFTDQPYTSNRLVGSGSPVRNRKPLMKSVAVEVDSKQLLPKVKRKPPEFAWKTKPIKKSFIHNIKKLWLRARIYTSFSLYEQRINYLYEELTSDSQRLYSHQEEFLDFLSRMQSARLDEQRCDVSALKLNPIVSMGRRQTDSLITTTAEGPDALIDLLLNAQSRRMDEQRAALLPGLNNQEQAQELLVKLGSASSEGHGSRVDDTLIDLLMRAQSQRMNEQRSELASGRKSSVSSEDKATATTPEDDVSALVMRMQAGRFEEQRAHLHTQNENA</sequence>
<feature type="region of interest" description="Disordered" evidence="10">
    <location>
        <begin position="622"/>
        <end position="657"/>
    </location>
</feature>
<comment type="caution">
    <text evidence="11">The sequence shown here is derived from an EMBL/GenBank/DDBJ whole genome shotgun (WGS) entry which is preliminary data.</text>
</comment>
<keyword evidence="4" id="KW-1003">Cell membrane</keyword>
<keyword evidence="7" id="KW-0677">Repeat</keyword>
<evidence type="ECO:0000256" key="6">
    <source>
        <dbReference type="ARBA" id="ARBA00022553"/>
    </source>
</evidence>
<dbReference type="Pfam" id="PF02188">
    <property type="entry name" value="GoLoco"/>
    <property type="match status" value="3"/>
</dbReference>
<dbReference type="GO" id="GO:0005886">
    <property type="term" value="C:plasma membrane"/>
    <property type="evidence" value="ECO:0007669"/>
    <property type="project" value="UniProtKB-SubCell"/>
</dbReference>
<keyword evidence="6" id="KW-0597">Phosphoprotein</keyword>
<dbReference type="GO" id="GO:0000132">
    <property type="term" value="P:establishment of mitotic spindle orientation"/>
    <property type="evidence" value="ECO:0007669"/>
    <property type="project" value="TreeGrafter"/>
</dbReference>
<dbReference type="SUPFAM" id="SSF48452">
    <property type="entry name" value="TPR-like"/>
    <property type="match status" value="2"/>
</dbReference>
<dbReference type="GO" id="GO:0001965">
    <property type="term" value="F:G-protein alpha-subunit binding"/>
    <property type="evidence" value="ECO:0007669"/>
    <property type="project" value="TreeGrafter"/>
</dbReference>
<dbReference type="AlphaFoldDB" id="A0AA36MIN5"/>
<comment type="subcellular location">
    <subcellularLocation>
        <location evidence="1">Cell membrane</location>
    </subcellularLocation>
    <subcellularLocation>
        <location evidence="2">Cytoplasm</location>
    </subcellularLocation>
</comment>
<name>A0AA36MIN5_CYLNA</name>
<dbReference type="PROSITE" id="PS50877">
    <property type="entry name" value="GOLOCO"/>
    <property type="match status" value="4"/>
</dbReference>
<accession>A0AA36MIN5</accession>
<evidence type="ECO:0000313" key="12">
    <source>
        <dbReference type="Proteomes" id="UP001176961"/>
    </source>
</evidence>
<evidence type="ECO:0000256" key="3">
    <source>
        <dbReference type="ARBA" id="ARBA00006600"/>
    </source>
</evidence>
<evidence type="ECO:0000256" key="2">
    <source>
        <dbReference type="ARBA" id="ARBA00004496"/>
    </source>
</evidence>
<dbReference type="InterPro" id="IPR052386">
    <property type="entry name" value="GPSM"/>
</dbReference>
<organism evidence="11 12">
    <name type="scientific">Cylicocyclus nassatus</name>
    <name type="common">Nematode worm</name>
    <dbReference type="NCBI Taxonomy" id="53992"/>
    <lineage>
        <taxon>Eukaryota</taxon>
        <taxon>Metazoa</taxon>
        <taxon>Ecdysozoa</taxon>
        <taxon>Nematoda</taxon>
        <taxon>Chromadorea</taxon>
        <taxon>Rhabditida</taxon>
        <taxon>Rhabditina</taxon>
        <taxon>Rhabditomorpha</taxon>
        <taxon>Strongyloidea</taxon>
        <taxon>Strongylidae</taxon>
        <taxon>Cylicocyclus</taxon>
    </lineage>
</organism>
<dbReference type="GO" id="GO:0005092">
    <property type="term" value="F:GDP-dissociation inhibitor activity"/>
    <property type="evidence" value="ECO:0007669"/>
    <property type="project" value="TreeGrafter"/>
</dbReference>
<dbReference type="InterPro" id="IPR011990">
    <property type="entry name" value="TPR-like_helical_dom_sf"/>
</dbReference>